<reference evidence="3" key="1">
    <citation type="submission" date="2016-10" db="EMBL/GenBank/DDBJ databases">
        <authorList>
            <person name="Varghese N."/>
        </authorList>
    </citation>
    <scope>NUCLEOTIDE SEQUENCE [LARGE SCALE GENOMIC DNA]</scope>
    <source>
        <strain evidence="3">CGMCC 1.12284</strain>
    </source>
</reference>
<accession>A0A1I0MG12</accession>
<dbReference type="STRING" id="1202768.SAMN05216285_0930"/>
<name>A0A1I0MG12_9EURY</name>
<evidence type="ECO:0000313" key="2">
    <source>
        <dbReference type="EMBL" id="SEV87347.1"/>
    </source>
</evidence>
<proteinExistence type="predicted"/>
<protein>
    <submittedName>
        <fullName evidence="2">Uncharacterized protein</fullName>
    </submittedName>
</protein>
<evidence type="ECO:0000256" key="1">
    <source>
        <dbReference type="SAM" id="MobiDB-lite"/>
    </source>
</evidence>
<dbReference type="EMBL" id="FOIS01000001">
    <property type="protein sequence ID" value="SEV87347.1"/>
    <property type="molecule type" value="Genomic_DNA"/>
</dbReference>
<feature type="region of interest" description="Disordered" evidence="1">
    <location>
        <begin position="1"/>
        <end position="31"/>
    </location>
</feature>
<dbReference type="Proteomes" id="UP000183275">
    <property type="component" value="Unassembled WGS sequence"/>
</dbReference>
<gene>
    <name evidence="2" type="ORF">SAMN05216285_0930</name>
</gene>
<evidence type="ECO:0000313" key="3">
    <source>
        <dbReference type="Proteomes" id="UP000183275"/>
    </source>
</evidence>
<sequence length="75" mass="8254">MTVDVHDAESGPNHFQNERNSEGARTGNQATVSPVLSRWMLELIERTREGAGANREAVPGRSLRTVSDGGDRSYR</sequence>
<feature type="region of interest" description="Disordered" evidence="1">
    <location>
        <begin position="48"/>
        <end position="75"/>
    </location>
</feature>
<organism evidence="2 3">
    <name type="scientific">Natrinema salifodinae</name>
    <dbReference type="NCBI Taxonomy" id="1202768"/>
    <lineage>
        <taxon>Archaea</taxon>
        <taxon>Methanobacteriati</taxon>
        <taxon>Methanobacteriota</taxon>
        <taxon>Stenosarchaea group</taxon>
        <taxon>Halobacteria</taxon>
        <taxon>Halobacteriales</taxon>
        <taxon>Natrialbaceae</taxon>
        <taxon>Natrinema</taxon>
    </lineage>
</organism>
<dbReference type="RefSeq" id="WP_049990888.1">
    <property type="nucleotide sequence ID" value="NZ_FOIS01000001.1"/>
</dbReference>
<dbReference type="AlphaFoldDB" id="A0A1I0MG12"/>
<keyword evidence="3" id="KW-1185">Reference proteome</keyword>